<dbReference type="PANTHER" id="PTHR30069">
    <property type="entry name" value="TONB-DEPENDENT OUTER MEMBRANE RECEPTOR"/>
    <property type="match status" value="1"/>
</dbReference>
<dbReference type="GO" id="GO:0015344">
    <property type="term" value="F:siderophore uptake transmembrane transporter activity"/>
    <property type="evidence" value="ECO:0007669"/>
    <property type="project" value="TreeGrafter"/>
</dbReference>
<evidence type="ECO:0000256" key="6">
    <source>
        <dbReference type="ARBA" id="ARBA00023136"/>
    </source>
</evidence>
<feature type="signal peptide" evidence="9">
    <location>
        <begin position="1"/>
        <end position="26"/>
    </location>
</feature>
<dbReference type="Proteomes" id="UP000500767">
    <property type="component" value="Chromosome"/>
</dbReference>
<keyword evidence="6 8" id="KW-0472">Membrane</keyword>
<dbReference type="InterPro" id="IPR036942">
    <property type="entry name" value="Beta-barrel_TonB_sf"/>
</dbReference>
<keyword evidence="12" id="KW-1185">Reference proteome</keyword>
<dbReference type="PANTHER" id="PTHR30069:SF29">
    <property type="entry name" value="HEMOGLOBIN AND HEMOGLOBIN-HAPTOGLOBIN-BINDING PROTEIN 1-RELATED"/>
    <property type="match status" value="1"/>
</dbReference>
<keyword evidence="5 9" id="KW-0732">Signal</keyword>
<evidence type="ECO:0000256" key="4">
    <source>
        <dbReference type="ARBA" id="ARBA00022692"/>
    </source>
</evidence>
<dbReference type="GO" id="GO:0009279">
    <property type="term" value="C:cell outer membrane"/>
    <property type="evidence" value="ECO:0007669"/>
    <property type="project" value="UniProtKB-SubCell"/>
</dbReference>
<evidence type="ECO:0000313" key="11">
    <source>
        <dbReference type="EMBL" id="QKE90734.1"/>
    </source>
</evidence>
<dbReference type="PROSITE" id="PS52016">
    <property type="entry name" value="TONB_DEPENDENT_REC_3"/>
    <property type="match status" value="1"/>
</dbReference>
<comment type="similarity">
    <text evidence="8">Belongs to the TonB-dependent receptor family.</text>
</comment>
<dbReference type="InterPro" id="IPR039426">
    <property type="entry name" value="TonB-dep_rcpt-like"/>
</dbReference>
<dbReference type="EMBL" id="CP053708">
    <property type="protein sequence ID" value="QKE90734.1"/>
    <property type="molecule type" value="Genomic_DNA"/>
</dbReference>
<organism evidence="11 12">
    <name type="scientific">Lichenicola cladoniae</name>
    <dbReference type="NCBI Taxonomy" id="1484109"/>
    <lineage>
        <taxon>Bacteria</taxon>
        <taxon>Pseudomonadati</taxon>
        <taxon>Pseudomonadota</taxon>
        <taxon>Alphaproteobacteria</taxon>
        <taxon>Acetobacterales</taxon>
        <taxon>Acetobacteraceae</taxon>
        <taxon>Lichenicola</taxon>
    </lineage>
</organism>
<evidence type="ECO:0000256" key="9">
    <source>
        <dbReference type="SAM" id="SignalP"/>
    </source>
</evidence>
<evidence type="ECO:0000259" key="10">
    <source>
        <dbReference type="Pfam" id="PF07715"/>
    </source>
</evidence>
<dbReference type="AlphaFoldDB" id="A0A6M8HQL4"/>
<dbReference type="KEGG" id="lck:HN018_12410"/>
<dbReference type="GO" id="GO:0044718">
    <property type="term" value="P:siderophore transmembrane transport"/>
    <property type="evidence" value="ECO:0007669"/>
    <property type="project" value="TreeGrafter"/>
</dbReference>
<evidence type="ECO:0000256" key="1">
    <source>
        <dbReference type="ARBA" id="ARBA00004571"/>
    </source>
</evidence>
<feature type="domain" description="TonB-dependent receptor plug" evidence="10">
    <location>
        <begin position="53"/>
        <end position="162"/>
    </location>
</feature>
<proteinExistence type="inferred from homology"/>
<dbReference type="SUPFAM" id="SSF56935">
    <property type="entry name" value="Porins"/>
    <property type="match status" value="1"/>
</dbReference>
<accession>A0A6M8HQL4</accession>
<dbReference type="InterPro" id="IPR012910">
    <property type="entry name" value="Plug_dom"/>
</dbReference>
<name>A0A6M8HQL4_9PROT</name>
<keyword evidence="4 8" id="KW-0812">Transmembrane</keyword>
<evidence type="ECO:0000256" key="3">
    <source>
        <dbReference type="ARBA" id="ARBA00022452"/>
    </source>
</evidence>
<evidence type="ECO:0000256" key="5">
    <source>
        <dbReference type="ARBA" id="ARBA00022729"/>
    </source>
</evidence>
<gene>
    <name evidence="11" type="ORF">HN018_12410</name>
</gene>
<keyword evidence="2 8" id="KW-0813">Transport</keyword>
<dbReference type="InterPro" id="IPR037066">
    <property type="entry name" value="Plug_dom_sf"/>
</dbReference>
<keyword evidence="3 8" id="KW-1134">Transmembrane beta strand</keyword>
<reference evidence="11 12" key="1">
    <citation type="journal article" date="2014" name="World J. Microbiol. Biotechnol.">
        <title>Biodiversity and physiological characteristics of Antarctic and Arctic lichens-associated bacteria.</title>
        <authorList>
            <person name="Lee Y.M."/>
            <person name="Kim E.H."/>
            <person name="Lee H.K."/>
            <person name="Hong S.G."/>
        </authorList>
    </citation>
    <scope>NUCLEOTIDE SEQUENCE [LARGE SCALE GENOMIC DNA]</scope>
    <source>
        <strain evidence="11 12">PAMC 26569</strain>
    </source>
</reference>
<feature type="chain" id="PRO_5026689051" evidence="9">
    <location>
        <begin position="27"/>
        <end position="667"/>
    </location>
</feature>
<keyword evidence="11" id="KW-0675">Receptor</keyword>
<dbReference type="Gene3D" id="2.40.170.20">
    <property type="entry name" value="TonB-dependent receptor, beta-barrel domain"/>
    <property type="match status" value="1"/>
</dbReference>
<evidence type="ECO:0000256" key="2">
    <source>
        <dbReference type="ARBA" id="ARBA00022448"/>
    </source>
</evidence>
<sequence>MISFPRLALLPVTYTLLAATASPAHAQSLDHAAFEQLFGEPVTDSATGKPQRASDVPAEMDIVTAEDIRLSGADNLPDVLNFVAGLDVRPYGMQDAAVGIRGYNTALNPRVLVLLDGRQVYEDDYGLTVWPLIPVALSAIRQIEIIKGPSSALYGFNAVSGVINIVTYDPLRDKTIAARVEGGSQSLAYGEAVATVQDPGRMGIRLSAEGFRSTEFRGNAAGNTGQQPHSGSVALDARFQLAPGIEWDLAGSIGSVDSNYYIDIGSYTPVGFKANSLSSRLSADTGLGTLKLDAYRNENRTSDNQTVTNDHWQEDVVVVQASDLVKFGRNHAFRLAAEYRNNVASSLESFNGRIGYSIVAGSLMWDWQILRNLSLTNAVRVDDVSVSHQGAQFELPGAGGVYHDVDLIEPSFNSGAVLKVTDFDTVRLTAARAVQLPSLVDFGYARNFSGTIVAGNAGLQPSAVQNYEVDLDRRLPAFGAMLRVSVFAQRTTTAIGSPFGSGITVLPNGAPVFIARNFGDSSEVGGEIGIKGRSRSGLRWNLSYALALVHDDTPEAELFSAASVSYQRQSPTHSVIVGAGYSWRRLDLDMQARWQSHIQDFRIDLDTRVIAPVTVPNYITMNVRLGYRLTNRITASLLVEQLNQQSLARTAGLQVNRRFVGGIEVKF</sequence>
<evidence type="ECO:0000256" key="8">
    <source>
        <dbReference type="PROSITE-ProRule" id="PRU01360"/>
    </source>
</evidence>
<comment type="subcellular location">
    <subcellularLocation>
        <location evidence="1 8">Cell outer membrane</location>
        <topology evidence="1 8">Multi-pass membrane protein</topology>
    </subcellularLocation>
</comment>
<keyword evidence="7 8" id="KW-0998">Cell outer membrane</keyword>
<evidence type="ECO:0000313" key="12">
    <source>
        <dbReference type="Proteomes" id="UP000500767"/>
    </source>
</evidence>
<protein>
    <submittedName>
        <fullName evidence="11">TonB-dependent receptor</fullName>
    </submittedName>
</protein>
<dbReference type="RefSeq" id="WP_171835686.1">
    <property type="nucleotide sequence ID" value="NZ_CP053708.1"/>
</dbReference>
<dbReference type="Pfam" id="PF07715">
    <property type="entry name" value="Plug"/>
    <property type="match status" value="1"/>
</dbReference>
<evidence type="ECO:0000256" key="7">
    <source>
        <dbReference type="ARBA" id="ARBA00023237"/>
    </source>
</evidence>
<dbReference type="Gene3D" id="2.170.130.10">
    <property type="entry name" value="TonB-dependent receptor, plug domain"/>
    <property type="match status" value="1"/>
</dbReference>